<evidence type="ECO:0000256" key="1">
    <source>
        <dbReference type="SAM" id="Coils"/>
    </source>
</evidence>
<gene>
    <name evidence="3" type="primary">PARPA_04254.1 scaffold 12477</name>
</gene>
<evidence type="ECO:0000313" key="4">
    <source>
        <dbReference type="Proteomes" id="UP000054107"/>
    </source>
</evidence>
<reference evidence="3 4" key="1">
    <citation type="submission" date="2014-09" db="EMBL/GenBank/DDBJ databases">
        <authorList>
            <person name="Ellenberger Sabrina"/>
        </authorList>
    </citation>
    <scope>NUCLEOTIDE SEQUENCE [LARGE SCALE GENOMIC DNA]</scope>
    <source>
        <strain evidence="3 4">CBS 412.66</strain>
    </source>
</reference>
<dbReference type="EMBL" id="LN724412">
    <property type="protein sequence ID" value="CEP10538.1"/>
    <property type="molecule type" value="Genomic_DNA"/>
</dbReference>
<sequence>MAEQEVATTLNGVEDPRTFIETKLQDSLVHIYDSTRIGNDIKTVNNKLQSLLAIRNQLAKDSNNSVPDLRNMNRTIEELQKEIETKQAEMRTAEKQVIKGFQDILQFIMNKASNDVASVKTSMAGTLSQFSNSLLKGFEQKIEDIKQHLMAIDELKMDRSEKNDIQGTIDAFKTHIVELQKNQIETVKGVTEKQYAALSAHFNERLESVNPESIAKRVQQQVMESLDSKFKQQMQTLEVANKGIFTQGGNAIVSDTIAQSVIDQVKAHLTPDSLKSIISTLPEYQALQSLRPEQIPVSEAIKKIITDLQQEVNDLKTQGHSTRALVNNLVDRNVSLTDKEAIHAQHSAALIHIEEMQKNIQLMHNNMKMMETVMSVQAKRIEETAASSSQSTVSRKRARTDEDGGLIDQKEEHSNEKVLERVVEMETRHQKLLDFILQFKDTVLDETFPDRLSAAFKKFQDIMLNHQTFIAFLVDPFSTSKSLHSTESVSIPQQSSAQESPVLNPAMLDAISLLVKQTAEEISSPLKEKIKALEDKLNAKQH</sequence>
<keyword evidence="1" id="KW-0175">Coiled coil</keyword>
<protein>
    <submittedName>
        <fullName evidence="3">Uncharacterized protein</fullName>
    </submittedName>
</protein>
<feature type="region of interest" description="Disordered" evidence="2">
    <location>
        <begin position="383"/>
        <end position="413"/>
    </location>
</feature>
<evidence type="ECO:0000256" key="2">
    <source>
        <dbReference type="SAM" id="MobiDB-lite"/>
    </source>
</evidence>
<dbReference type="AlphaFoldDB" id="A0A0B7N533"/>
<accession>A0A0B7N533</accession>
<dbReference type="OrthoDB" id="2236709at2759"/>
<evidence type="ECO:0000313" key="3">
    <source>
        <dbReference type="EMBL" id="CEP10538.1"/>
    </source>
</evidence>
<organism evidence="3 4">
    <name type="scientific">Parasitella parasitica</name>
    <dbReference type="NCBI Taxonomy" id="35722"/>
    <lineage>
        <taxon>Eukaryota</taxon>
        <taxon>Fungi</taxon>
        <taxon>Fungi incertae sedis</taxon>
        <taxon>Mucoromycota</taxon>
        <taxon>Mucoromycotina</taxon>
        <taxon>Mucoromycetes</taxon>
        <taxon>Mucorales</taxon>
        <taxon>Mucorineae</taxon>
        <taxon>Mucoraceae</taxon>
        <taxon>Parasitella</taxon>
    </lineage>
</organism>
<keyword evidence="4" id="KW-1185">Reference proteome</keyword>
<proteinExistence type="predicted"/>
<name>A0A0B7N533_9FUNG</name>
<dbReference type="Proteomes" id="UP000054107">
    <property type="component" value="Unassembled WGS sequence"/>
</dbReference>
<feature type="coiled-coil region" evidence="1">
    <location>
        <begin position="69"/>
        <end position="96"/>
    </location>
</feature>
<dbReference type="STRING" id="35722.A0A0B7N533"/>